<proteinExistence type="predicted"/>
<organism evidence="1 2">
    <name type="scientific">Physocladia obscura</name>
    <dbReference type="NCBI Taxonomy" id="109957"/>
    <lineage>
        <taxon>Eukaryota</taxon>
        <taxon>Fungi</taxon>
        <taxon>Fungi incertae sedis</taxon>
        <taxon>Chytridiomycota</taxon>
        <taxon>Chytridiomycota incertae sedis</taxon>
        <taxon>Chytridiomycetes</taxon>
        <taxon>Chytridiales</taxon>
        <taxon>Chytriomycetaceae</taxon>
        <taxon>Physocladia</taxon>
    </lineage>
</organism>
<dbReference type="EMBL" id="JADGJH010000598">
    <property type="protein sequence ID" value="KAJ3125645.1"/>
    <property type="molecule type" value="Genomic_DNA"/>
</dbReference>
<dbReference type="AlphaFoldDB" id="A0AAD5XDQ2"/>
<dbReference type="Proteomes" id="UP001211907">
    <property type="component" value="Unassembled WGS sequence"/>
</dbReference>
<comment type="caution">
    <text evidence="1">The sequence shown here is derived from an EMBL/GenBank/DDBJ whole genome shotgun (WGS) entry which is preliminary data.</text>
</comment>
<evidence type="ECO:0000313" key="2">
    <source>
        <dbReference type="Proteomes" id="UP001211907"/>
    </source>
</evidence>
<accession>A0AAD5XDQ2</accession>
<dbReference type="PANTHER" id="PTHR37015">
    <property type="entry name" value="REVERSE TRANSCRIPTASE DOMAIN-CONTAINING PROTEIN"/>
    <property type="match status" value="1"/>
</dbReference>
<name>A0AAD5XDQ2_9FUNG</name>
<dbReference type="PANTHER" id="PTHR37015:SF2">
    <property type="entry name" value="REVERSE TRANSCRIPTASE DOMAIN-CONTAINING PROTEIN"/>
    <property type="match status" value="1"/>
</dbReference>
<protein>
    <submittedName>
        <fullName evidence="1">Uncharacterized protein</fullName>
    </submittedName>
</protein>
<evidence type="ECO:0000313" key="1">
    <source>
        <dbReference type="EMBL" id="KAJ3125645.1"/>
    </source>
</evidence>
<sequence>IIKKRFPEVAEEKIPDAWFHWPITAGGLGLVNPFIDLMACRMQVNSEINLLCSETANNKAVHENYFSLLKHAEKVTYECELETWNDKEQAEVEKRADSFNLTPYTAKPFLDYEEWCLQYRFSRSDSKWARRYEGFVAASDLAPVEPQSSSELAKLVADFISRGKSLVASKESRLGNRGLKPYWRWVLAYYGPELMETFGSLEFMNVKLIPMGMIGALKKQGVEWD</sequence>
<reference evidence="1" key="1">
    <citation type="submission" date="2020-05" db="EMBL/GenBank/DDBJ databases">
        <title>Phylogenomic resolution of chytrid fungi.</title>
        <authorList>
            <person name="Stajich J.E."/>
            <person name="Amses K."/>
            <person name="Simmons R."/>
            <person name="Seto K."/>
            <person name="Myers J."/>
            <person name="Bonds A."/>
            <person name="Quandt C.A."/>
            <person name="Barry K."/>
            <person name="Liu P."/>
            <person name="Grigoriev I."/>
            <person name="Longcore J.E."/>
            <person name="James T.Y."/>
        </authorList>
    </citation>
    <scope>NUCLEOTIDE SEQUENCE</scope>
    <source>
        <strain evidence="1">JEL0513</strain>
    </source>
</reference>
<gene>
    <name evidence="1" type="ORF">HK100_010670</name>
</gene>
<feature type="non-terminal residue" evidence="1">
    <location>
        <position position="1"/>
    </location>
</feature>
<keyword evidence="2" id="KW-1185">Reference proteome</keyword>